<dbReference type="GO" id="GO:0005664">
    <property type="term" value="C:nuclear origin of replication recognition complex"/>
    <property type="evidence" value="ECO:0007669"/>
    <property type="project" value="TreeGrafter"/>
</dbReference>
<dbReference type="OrthoDB" id="343623at2759"/>
<dbReference type="InterPro" id="IPR027417">
    <property type="entry name" value="P-loop_NTPase"/>
</dbReference>
<accession>A0A8K1FKT0</accession>
<evidence type="ECO:0000259" key="7">
    <source>
        <dbReference type="Pfam" id="PF14629"/>
    </source>
</evidence>
<evidence type="ECO:0000256" key="3">
    <source>
        <dbReference type="ARBA" id="ARBA00022705"/>
    </source>
</evidence>
<keyword evidence="5" id="KW-0539">Nucleus</keyword>
<dbReference type="PANTHER" id="PTHR12087:SF0">
    <property type="entry name" value="ORIGIN RECOGNITION COMPLEX SUBUNIT 4"/>
    <property type="match status" value="1"/>
</dbReference>
<dbReference type="PANTHER" id="PTHR12087">
    <property type="entry name" value="ORIGIN RECOGNITION COMPLEX SUBUNIT 4"/>
    <property type="match status" value="1"/>
</dbReference>
<dbReference type="InterPro" id="IPR016527">
    <property type="entry name" value="ORC4"/>
</dbReference>
<keyword evidence="3" id="KW-0235">DNA replication</keyword>
<dbReference type="AlphaFoldDB" id="A0A8K1FKT0"/>
<evidence type="ECO:0000256" key="5">
    <source>
        <dbReference type="ARBA" id="ARBA00023242"/>
    </source>
</evidence>
<organism evidence="8 9">
    <name type="scientific">Pythium oligandrum</name>
    <name type="common">Mycoparasitic fungus</name>
    <dbReference type="NCBI Taxonomy" id="41045"/>
    <lineage>
        <taxon>Eukaryota</taxon>
        <taxon>Sar</taxon>
        <taxon>Stramenopiles</taxon>
        <taxon>Oomycota</taxon>
        <taxon>Peronosporomycetes</taxon>
        <taxon>Pythiales</taxon>
        <taxon>Pythiaceae</taxon>
        <taxon>Pythium</taxon>
    </lineage>
</organism>
<proteinExistence type="inferred from homology"/>
<dbReference type="Proteomes" id="UP000794436">
    <property type="component" value="Unassembled WGS sequence"/>
</dbReference>
<evidence type="ECO:0000256" key="2">
    <source>
        <dbReference type="ARBA" id="ARBA00005334"/>
    </source>
</evidence>
<name>A0A8K1FKT0_PYTOL</name>
<comment type="subcellular location">
    <subcellularLocation>
        <location evidence="1">Nucleus</location>
    </subcellularLocation>
</comment>
<dbReference type="SUPFAM" id="SSF52540">
    <property type="entry name" value="P-loop containing nucleoside triphosphate hydrolases"/>
    <property type="match status" value="1"/>
</dbReference>
<protein>
    <recommendedName>
        <fullName evidence="7">Origin recognition complex subunit 4 C-terminal domain-containing protein</fullName>
    </recommendedName>
</protein>
<comment type="caution">
    <text evidence="8">The sequence shown here is derived from an EMBL/GenBank/DDBJ whole genome shotgun (WGS) entry which is preliminary data.</text>
</comment>
<feature type="domain" description="Origin recognition complex subunit 4 C-terminal" evidence="7">
    <location>
        <begin position="283"/>
        <end position="467"/>
    </location>
</feature>
<sequence>MDEASADGAMRNEDTPPVNPPADVHQAELPNPTESDENDVETATPDITHAQLVSLRAALRERLQNDFVNDFQFMSNDESVNTLFSLFERTIESGQNQSGLLLGSTGFGHKQIVARTLRRLRDRFGTFTHVYLNGTILQNEVEAFKEIIAQLGRDKSLKHPVLSYPTMYSYLRQLLRDRAEANEPVLLILDGFEQFASKHTEKQLLLYNLLDWLQFKDVKMGVLGISTNFSIVDAMEKRVRSRFSRLQVVIPVGNFNHMRLMLHQAFTARFLNWRRSPDYTAPSTAFLEAFDSHVDGLLGESAKASSLLGTLEGMWDKSRSPEYFIRLAVAAAGFLTIEQPFMMAQNFHRALYQLEPDYQLATLQTITNTGIALLIGMSHLEGDGHTYFTLEMVYRRWQDFYRKHDMLQQLPTRTEAQLELENLIQLKLVEDAGDPFRISRAKYAPSETLQPEYRAVHLCFEPKTLQGMIRSGSIQCSTAMSEWMVNGG</sequence>
<comment type="similarity">
    <text evidence="2">Belongs to the ORC4 family.</text>
</comment>
<keyword evidence="9" id="KW-1185">Reference proteome</keyword>
<dbReference type="EMBL" id="SPLM01000039">
    <property type="protein sequence ID" value="TMW64514.1"/>
    <property type="molecule type" value="Genomic_DNA"/>
</dbReference>
<reference evidence="8" key="1">
    <citation type="submission" date="2019-03" db="EMBL/GenBank/DDBJ databases">
        <title>Long read genome sequence of the mycoparasitic Pythium oligandrum ATCC 38472 isolated from sugarbeet rhizosphere.</title>
        <authorList>
            <person name="Gaulin E."/>
        </authorList>
    </citation>
    <scope>NUCLEOTIDE SEQUENCE</scope>
    <source>
        <strain evidence="8">ATCC 38472_TT</strain>
    </source>
</reference>
<evidence type="ECO:0000313" key="8">
    <source>
        <dbReference type="EMBL" id="TMW64514.1"/>
    </source>
</evidence>
<dbReference type="GO" id="GO:0006270">
    <property type="term" value="P:DNA replication initiation"/>
    <property type="evidence" value="ECO:0007669"/>
    <property type="project" value="TreeGrafter"/>
</dbReference>
<dbReference type="Gene3D" id="3.40.50.300">
    <property type="entry name" value="P-loop containing nucleotide triphosphate hydrolases"/>
    <property type="match status" value="1"/>
</dbReference>
<dbReference type="InterPro" id="IPR032705">
    <property type="entry name" value="ORC4_C"/>
</dbReference>
<feature type="region of interest" description="Disordered" evidence="6">
    <location>
        <begin position="1"/>
        <end position="41"/>
    </location>
</feature>
<keyword evidence="4" id="KW-0238">DNA-binding</keyword>
<evidence type="ECO:0000256" key="4">
    <source>
        <dbReference type="ARBA" id="ARBA00023125"/>
    </source>
</evidence>
<dbReference type="Pfam" id="PF14629">
    <property type="entry name" value="ORC4_C"/>
    <property type="match status" value="1"/>
</dbReference>
<evidence type="ECO:0000256" key="6">
    <source>
        <dbReference type="SAM" id="MobiDB-lite"/>
    </source>
</evidence>
<evidence type="ECO:0000313" key="9">
    <source>
        <dbReference type="Proteomes" id="UP000794436"/>
    </source>
</evidence>
<gene>
    <name evidence="8" type="ORF">Poli38472_011394</name>
</gene>
<dbReference type="GO" id="GO:0003688">
    <property type="term" value="F:DNA replication origin binding"/>
    <property type="evidence" value="ECO:0007669"/>
    <property type="project" value="TreeGrafter"/>
</dbReference>
<evidence type="ECO:0000256" key="1">
    <source>
        <dbReference type="ARBA" id="ARBA00004123"/>
    </source>
</evidence>